<dbReference type="Proteomes" id="UP000035088">
    <property type="component" value="Unassembled WGS sequence"/>
</dbReference>
<gene>
    <name evidence="1" type="ORF">GOARA_053_00490</name>
</gene>
<protein>
    <submittedName>
        <fullName evidence="1">Uncharacterized protein</fullName>
    </submittedName>
</protein>
<organism evidence="1 2">
    <name type="scientific">Gordonia araii NBRC 100433</name>
    <dbReference type="NCBI Taxonomy" id="1073574"/>
    <lineage>
        <taxon>Bacteria</taxon>
        <taxon>Bacillati</taxon>
        <taxon>Actinomycetota</taxon>
        <taxon>Actinomycetes</taxon>
        <taxon>Mycobacteriales</taxon>
        <taxon>Gordoniaceae</taxon>
        <taxon>Gordonia</taxon>
    </lineage>
</organism>
<comment type="caution">
    <text evidence="1">The sequence shown here is derived from an EMBL/GenBank/DDBJ whole genome shotgun (WGS) entry which is preliminary data.</text>
</comment>
<accession>G7H2Z7</accession>
<dbReference type="EMBL" id="BAEE01000053">
    <property type="protein sequence ID" value="GAB10222.1"/>
    <property type="molecule type" value="Genomic_DNA"/>
</dbReference>
<proteinExistence type="predicted"/>
<keyword evidence="2" id="KW-1185">Reference proteome</keyword>
<dbReference type="STRING" id="1073574.GOARA_053_00490"/>
<evidence type="ECO:0000313" key="2">
    <source>
        <dbReference type="Proteomes" id="UP000035088"/>
    </source>
</evidence>
<dbReference type="AlphaFoldDB" id="G7H2Z7"/>
<sequence>MKVDLAMVRGMAGRYEALSAAVAALDTTKDTQNMPTELPETDTGRFAQVVGKRVDQAFDATGNRITRMAKACRAARTTMTTPTWRAQRNCGPRASCDLHGLKCSPNEPACIVDGRQQLAGRQ</sequence>
<reference evidence="1 2" key="1">
    <citation type="submission" date="2011-11" db="EMBL/GenBank/DDBJ databases">
        <title>Whole genome shotgun sequence of Gordonia araii NBRC 100433.</title>
        <authorList>
            <person name="Yoshida Y."/>
            <person name="Hosoyama A."/>
            <person name="Tsuchikane K."/>
            <person name="Katsumata H."/>
            <person name="Yamazaki S."/>
            <person name="Fujita N."/>
        </authorList>
    </citation>
    <scope>NUCLEOTIDE SEQUENCE [LARGE SCALE GENOMIC DNA]</scope>
    <source>
        <strain evidence="1 2">NBRC 100433</strain>
    </source>
</reference>
<name>G7H2Z7_9ACTN</name>
<evidence type="ECO:0000313" key="1">
    <source>
        <dbReference type="EMBL" id="GAB10222.1"/>
    </source>
</evidence>